<comment type="caution">
    <text evidence="3">The sequence shown here is derived from an EMBL/GenBank/DDBJ whole genome shotgun (WGS) entry which is preliminary data.</text>
</comment>
<evidence type="ECO:0000256" key="2">
    <source>
        <dbReference type="SAM" id="Phobius"/>
    </source>
</evidence>
<protein>
    <recommendedName>
        <fullName evidence="5">Bacterial low temperature requirement A protein-domain-containing protein</fullName>
    </recommendedName>
</protein>
<dbReference type="PANTHER" id="PTHR36840">
    <property type="entry name" value="BLL5714 PROTEIN"/>
    <property type="match status" value="1"/>
</dbReference>
<feature type="transmembrane region" description="Helical" evidence="2">
    <location>
        <begin position="569"/>
        <end position="593"/>
    </location>
</feature>
<dbReference type="PANTHER" id="PTHR36840:SF1">
    <property type="entry name" value="BLL5714 PROTEIN"/>
    <property type="match status" value="1"/>
</dbReference>
<keyword evidence="2" id="KW-0812">Transmembrane</keyword>
<dbReference type="AlphaFoldDB" id="A0A9P6G9W6"/>
<keyword evidence="2" id="KW-0472">Membrane</keyword>
<feature type="transmembrane region" description="Helical" evidence="2">
    <location>
        <begin position="273"/>
        <end position="293"/>
    </location>
</feature>
<name>A0A9P6G9W6_9PLEO</name>
<dbReference type="InterPro" id="IPR010640">
    <property type="entry name" value="Low_temperature_requirement_A"/>
</dbReference>
<feature type="region of interest" description="Disordered" evidence="1">
    <location>
        <begin position="1"/>
        <end position="26"/>
    </location>
</feature>
<feature type="transmembrane region" description="Helical" evidence="2">
    <location>
        <begin position="299"/>
        <end position="320"/>
    </location>
</feature>
<feature type="transmembrane region" description="Helical" evidence="2">
    <location>
        <begin position="434"/>
        <end position="458"/>
    </location>
</feature>
<accession>A0A9P6G9W6</accession>
<evidence type="ECO:0000313" key="3">
    <source>
        <dbReference type="EMBL" id="KAF9731841.1"/>
    </source>
</evidence>
<feature type="transmembrane region" description="Helical" evidence="2">
    <location>
        <begin position="327"/>
        <end position="345"/>
    </location>
</feature>
<sequence>MASTPRTLVDGASTGAATPATSNAHEHHRLLDTGKRLRQIFRPDGTKVHVAGSPEEANHLLKTLSATDEDEDTDLVIHGSPEHIDALRHAYQHHTDRHQRLKEDHPEIAEEFERVIRELDTLSRELHMVSSHAVQLDASFSKYGYSAHLRTKDSPINSSAASMNSDMFDKETWDAERKLGTTMRFYQKPIVRQYFHKGLLWRAKEAQEVASYELFIDLFYVGIIAIAGDQAAEHATGESLLRFTITLIMGWKFWSDISLLISWFDCDDILRRCSVLFILTCLLGFTTNMASAFEHTFTPLVAFYLAARLFVAASFVWYAYIIPMVRACMLANAILIIFPAALWIGSVHVEGPVRQALLWPALALDTFGFSIMNLVQRPQLWASRFPRVLAWTKSQFEFFPGANIEHRIERTGAFVTLVFGSCVLGLLYQSTVEFGINAFFGKAVMGLIQAFTFNWIYFEIDSFNLHTHAIRRSVWSAMTWFSVHLPFIMSFVLSSSALAVLVRAHDSPDSPLDSLYETFVPRSEQHISDGLRWFYCGGSGIALLCMAIIAHAHQHKSIPNQRLFKNKRLLIRILCAVTILCLPVTHLNSLYLISTVTGLLVVVLIAELVGASCAGENVLWDTKCSRGKGAYEAKCAVKREELERKAASGEVVNVEEIAGRERGEKGVRSLV</sequence>
<evidence type="ECO:0000256" key="1">
    <source>
        <dbReference type="SAM" id="MobiDB-lite"/>
    </source>
</evidence>
<feature type="transmembrane region" description="Helical" evidence="2">
    <location>
        <begin position="599"/>
        <end position="620"/>
    </location>
</feature>
<organism evidence="3 4">
    <name type="scientific">Paraphaeosphaeria minitans</name>
    <dbReference type="NCBI Taxonomy" id="565426"/>
    <lineage>
        <taxon>Eukaryota</taxon>
        <taxon>Fungi</taxon>
        <taxon>Dikarya</taxon>
        <taxon>Ascomycota</taxon>
        <taxon>Pezizomycotina</taxon>
        <taxon>Dothideomycetes</taxon>
        <taxon>Pleosporomycetidae</taxon>
        <taxon>Pleosporales</taxon>
        <taxon>Massarineae</taxon>
        <taxon>Didymosphaeriaceae</taxon>
        <taxon>Paraphaeosphaeria</taxon>
    </lineage>
</organism>
<feature type="transmembrane region" description="Helical" evidence="2">
    <location>
        <begin position="357"/>
        <end position="375"/>
    </location>
</feature>
<dbReference type="EMBL" id="WJXW01000011">
    <property type="protein sequence ID" value="KAF9731841.1"/>
    <property type="molecule type" value="Genomic_DNA"/>
</dbReference>
<keyword evidence="2" id="KW-1133">Transmembrane helix</keyword>
<dbReference type="OrthoDB" id="191995at2759"/>
<proteinExistence type="predicted"/>
<dbReference type="Proteomes" id="UP000756921">
    <property type="component" value="Unassembled WGS sequence"/>
</dbReference>
<evidence type="ECO:0000313" key="4">
    <source>
        <dbReference type="Proteomes" id="UP000756921"/>
    </source>
</evidence>
<keyword evidence="4" id="KW-1185">Reference proteome</keyword>
<feature type="transmembrane region" description="Helical" evidence="2">
    <location>
        <begin position="531"/>
        <end position="549"/>
    </location>
</feature>
<evidence type="ECO:0008006" key="5">
    <source>
        <dbReference type="Google" id="ProtNLM"/>
    </source>
</evidence>
<feature type="compositionally biased region" description="Low complexity" evidence="1">
    <location>
        <begin position="11"/>
        <end position="23"/>
    </location>
</feature>
<dbReference type="Pfam" id="PF06772">
    <property type="entry name" value="LtrA"/>
    <property type="match status" value="1"/>
</dbReference>
<reference evidence="3" key="1">
    <citation type="journal article" date="2020" name="Mol. Plant Microbe Interact.">
        <title>Genome Sequence of the Biocontrol Agent Coniothyrium minitans strain Conio (IMI 134523).</title>
        <authorList>
            <person name="Patel D."/>
            <person name="Shittu T.A."/>
            <person name="Baroncelli R."/>
            <person name="Muthumeenakshi S."/>
            <person name="Osborne T.H."/>
            <person name="Janganan T.K."/>
            <person name="Sreenivasaprasad S."/>
        </authorList>
    </citation>
    <scope>NUCLEOTIDE SEQUENCE</scope>
    <source>
        <strain evidence="3">Conio</strain>
    </source>
</reference>
<gene>
    <name evidence="3" type="ORF">PMIN01_09770</name>
</gene>
<feature type="transmembrane region" description="Helical" evidence="2">
    <location>
        <begin position="479"/>
        <end position="502"/>
    </location>
</feature>
<feature type="transmembrane region" description="Helical" evidence="2">
    <location>
        <begin position="411"/>
        <end position="428"/>
    </location>
</feature>